<evidence type="ECO:0000313" key="6">
    <source>
        <dbReference type="EMBL" id="CUH83940.1"/>
    </source>
</evidence>
<feature type="compositionally biased region" description="Basic residues" evidence="3">
    <location>
        <begin position="218"/>
        <end position="228"/>
    </location>
</feature>
<feature type="domain" description="EF-hand" evidence="5">
    <location>
        <begin position="186"/>
        <end position="221"/>
    </location>
</feature>
<evidence type="ECO:0000256" key="4">
    <source>
        <dbReference type="SAM" id="Phobius"/>
    </source>
</evidence>
<keyword evidence="4" id="KW-0812">Transmembrane</keyword>
<dbReference type="Pfam" id="PF13202">
    <property type="entry name" value="EF-hand_5"/>
    <property type="match status" value="2"/>
</dbReference>
<dbReference type="SMART" id="SM00054">
    <property type="entry name" value="EFh"/>
    <property type="match status" value="3"/>
</dbReference>
<feature type="compositionally biased region" description="Acidic residues" evidence="3">
    <location>
        <begin position="201"/>
        <end position="211"/>
    </location>
</feature>
<dbReference type="Proteomes" id="UP000051681">
    <property type="component" value="Unassembled WGS sequence"/>
</dbReference>
<dbReference type="PANTHER" id="PTHR10827">
    <property type="entry name" value="RETICULOCALBIN"/>
    <property type="match status" value="1"/>
</dbReference>
<dbReference type="EMBL" id="CYSF01000006">
    <property type="protein sequence ID" value="CUH83940.1"/>
    <property type="molecule type" value="Genomic_DNA"/>
</dbReference>
<keyword evidence="2" id="KW-0677">Repeat</keyword>
<dbReference type="GO" id="GO:0005509">
    <property type="term" value="F:calcium ion binding"/>
    <property type="evidence" value="ECO:0007669"/>
    <property type="project" value="InterPro"/>
</dbReference>
<reference evidence="6 7" key="1">
    <citation type="submission" date="2015-09" db="EMBL/GenBank/DDBJ databases">
        <authorList>
            <consortium name="Swine Surveillance"/>
        </authorList>
    </citation>
    <scope>NUCLEOTIDE SEQUENCE [LARGE SCALE GENOMIC DNA]</scope>
    <source>
        <strain evidence="6 7">CECT 8383</strain>
    </source>
</reference>
<gene>
    <name evidence="6" type="ORF">TM5383_01144</name>
</gene>
<keyword evidence="1" id="KW-0479">Metal-binding</keyword>
<evidence type="ECO:0000259" key="5">
    <source>
        <dbReference type="PROSITE" id="PS50222"/>
    </source>
</evidence>
<proteinExistence type="predicted"/>
<feature type="transmembrane region" description="Helical" evidence="4">
    <location>
        <begin position="67"/>
        <end position="88"/>
    </location>
</feature>
<feature type="region of interest" description="Disordered" evidence="3">
    <location>
        <begin position="167"/>
        <end position="240"/>
    </location>
</feature>
<dbReference type="PROSITE" id="PS00018">
    <property type="entry name" value="EF_HAND_1"/>
    <property type="match status" value="2"/>
</dbReference>
<dbReference type="PANTHER" id="PTHR10827:SF98">
    <property type="entry name" value="45 KDA CALCIUM-BINDING PROTEIN"/>
    <property type="match status" value="1"/>
</dbReference>
<feature type="domain" description="EF-hand" evidence="5">
    <location>
        <begin position="120"/>
        <end position="155"/>
    </location>
</feature>
<evidence type="ECO:0000313" key="7">
    <source>
        <dbReference type="Proteomes" id="UP000051681"/>
    </source>
</evidence>
<protein>
    <submittedName>
        <fullName evidence="6">Transaldolase/EF-hand domain-containing protein</fullName>
    </submittedName>
</protein>
<keyword evidence="4" id="KW-1133">Transmembrane helix</keyword>
<evidence type="ECO:0000256" key="1">
    <source>
        <dbReference type="ARBA" id="ARBA00022723"/>
    </source>
</evidence>
<name>A0A0P1GNL7_9RHOB</name>
<organism evidence="6 7">
    <name type="scientific">Thalassovita mediterranea</name>
    <dbReference type="NCBI Taxonomy" id="340021"/>
    <lineage>
        <taxon>Bacteria</taxon>
        <taxon>Pseudomonadati</taxon>
        <taxon>Pseudomonadota</taxon>
        <taxon>Alphaproteobacteria</taxon>
        <taxon>Rhodobacterales</taxon>
        <taxon>Roseobacteraceae</taxon>
        <taxon>Thalassovita</taxon>
    </lineage>
</organism>
<dbReference type="InterPro" id="IPR018247">
    <property type="entry name" value="EF_Hand_1_Ca_BS"/>
</dbReference>
<sequence length="240" mass="26071">MCIFNRGTLLIDGPKRRGKTFSFFCDGSFLAVRISLHKPDETPVKTSPGHDWPKRQMKRKHTMKRTALIAGLTIFAIAGTAVTASAMGPGKGGHKGPMLEFSALDLDGDGLLTQDEMHSAMQAEAAKRFAAADTDGDGALSVEEMLAKAEGERAERMQRRVTKMIEKRDTNGDGLLSAEEMQGGNGNNDRKGRLFAKLDQNEDGALSEEEFAAMKERFGKKRMGGKHGQRGENGGGQDQN</sequence>
<keyword evidence="4" id="KW-0472">Membrane</keyword>
<dbReference type="InterPro" id="IPR011992">
    <property type="entry name" value="EF-hand-dom_pair"/>
</dbReference>
<evidence type="ECO:0000256" key="2">
    <source>
        <dbReference type="ARBA" id="ARBA00022737"/>
    </source>
</evidence>
<feature type="compositionally biased region" description="Gly residues" evidence="3">
    <location>
        <begin position="231"/>
        <end position="240"/>
    </location>
</feature>
<keyword evidence="7" id="KW-1185">Reference proteome</keyword>
<dbReference type="Pfam" id="PF13499">
    <property type="entry name" value="EF-hand_7"/>
    <property type="match status" value="1"/>
</dbReference>
<dbReference type="STRING" id="340021.TM5383_01144"/>
<dbReference type="AlphaFoldDB" id="A0A0P1GNL7"/>
<evidence type="ECO:0000256" key="3">
    <source>
        <dbReference type="SAM" id="MobiDB-lite"/>
    </source>
</evidence>
<dbReference type="Gene3D" id="1.10.238.10">
    <property type="entry name" value="EF-hand"/>
    <property type="match status" value="2"/>
</dbReference>
<dbReference type="PROSITE" id="PS50222">
    <property type="entry name" value="EF_HAND_2"/>
    <property type="match status" value="2"/>
</dbReference>
<accession>A0A0P1GNL7</accession>
<dbReference type="SUPFAM" id="SSF47473">
    <property type="entry name" value="EF-hand"/>
    <property type="match status" value="1"/>
</dbReference>
<dbReference type="InterPro" id="IPR002048">
    <property type="entry name" value="EF_hand_dom"/>
</dbReference>